<accession>A0A931CG78</accession>
<comment type="caution">
    <text evidence="2">The sequence shown here is derived from an EMBL/GenBank/DDBJ whole genome shotgun (WGS) entry which is preliminary data.</text>
</comment>
<dbReference type="EMBL" id="JADQTO010000033">
    <property type="protein sequence ID" value="MBG0568054.1"/>
    <property type="molecule type" value="Genomic_DNA"/>
</dbReference>
<dbReference type="SUPFAM" id="SSF52317">
    <property type="entry name" value="Class I glutamine amidotransferase-like"/>
    <property type="match status" value="1"/>
</dbReference>
<dbReference type="GO" id="GO:0005829">
    <property type="term" value="C:cytosol"/>
    <property type="evidence" value="ECO:0007669"/>
    <property type="project" value="TreeGrafter"/>
</dbReference>
<dbReference type="AlphaFoldDB" id="A0A931CG78"/>
<protein>
    <submittedName>
        <fullName evidence="2">Glutamine amidotransferase</fullName>
    </submittedName>
</protein>
<dbReference type="PANTHER" id="PTHR42695">
    <property type="entry name" value="GLUTAMINE AMIDOTRANSFERASE YLR126C-RELATED"/>
    <property type="match status" value="1"/>
</dbReference>
<feature type="domain" description="Glutamine amidotransferase" evidence="1">
    <location>
        <begin position="30"/>
        <end position="175"/>
    </location>
</feature>
<dbReference type="Pfam" id="PF00117">
    <property type="entry name" value="GATase"/>
    <property type="match status" value="1"/>
</dbReference>
<proteinExistence type="predicted"/>
<organism evidence="2 3">
    <name type="scientific">Actinoplanes aureus</name>
    <dbReference type="NCBI Taxonomy" id="2792083"/>
    <lineage>
        <taxon>Bacteria</taxon>
        <taxon>Bacillati</taxon>
        <taxon>Actinomycetota</taxon>
        <taxon>Actinomycetes</taxon>
        <taxon>Micromonosporales</taxon>
        <taxon>Micromonosporaceae</taxon>
        <taxon>Actinoplanes</taxon>
    </lineage>
</organism>
<dbReference type="InterPro" id="IPR017926">
    <property type="entry name" value="GATASE"/>
</dbReference>
<name>A0A931CG78_9ACTN</name>
<dbReference type="NCBIfam" id="NF005458">
    <property type="entry name" value="PRK07053.1"/>
    <property type="match status" value="1"/>
</dbReference>
<gene>
    <name evidence="2" type="ORF">I4J89_42150</name>
</gene>
<evidence type="ECO:0000313" key="2">
    <source>
        <dbReference type="EMBL" id="MBG0568054.1"/>
    </source>
</evidence>
<dbReference type="RefSeq" id="WP_196419823.1">
    <property type="nucleotide sequence ID" value="NZ_JADQTO010000033.1"/>
</dbReference>
<dbReference type="PROSITE" id="PS51273">
    <property type="entry name" value="GATASE_TYPE_1"/>
    <property type="match status" value="1"/>
</dbReference>
<evidence type="ECO:0000313" key="3">
    <source>
        <dbReference type="Proteomes" id="UP000598146"/>
    </source>
</evidence>
<dbReference type="Gene3D" id="3.40.50.880">
    <property type="match status" value="1"/>
</dbReference>
<sequence length="228" mass="24319">MKEVIAIRHVHFENLGSFEEVLRDRGMRVRYLEAGSDRLAGDADLLVLLGGPVGAYESTEYPFLSDELSLAQTRLAQDAPMLGICLGAQLIAAAAGARVHPLGAKEIGWGGIELAEAAAATPLAALTTPVLHWHGDTFDLPAGAVHLASTPPCRNQAFSLGRRTLGLQFHAEVQAAAIESWLIGHAAEIAATPGISVGGLRTDTGRHASRLEVQGRKFFHHWLDLISL</sequence>
<dbReference type="PANTHER" id="PTHR42695:SF5">
    <property type="entry name" value="GLUTAMINE AMIDOTRANSFERASE YLR126C-RELATED"/>
    <property type="match status" value="1"/>
</dbReference>
<dbReference type="InterPro" id="IPR029062">
    <property type="entry name" value="Class_I_gatase-like"/>
</dbReference>
<keyword evidence="2" id="KW-0315">Glutamine amidotransferase</keyword>
<dbReference type="CDD" id="cd01741">
    <property type="entry name" value="GATase1_1"/>
    <property type="match status" value="1"/>
</dbReference>
<evidence type="ECO:0000259" key="1">
    <source>
        <dbReference type="Pfam" id="PF00117"/>
    </source>
</evidence>
<reference evidence="2" key="1">
    <citation type="submission" date="2020-11" db="EMBL/GenBank/DDBJ databases">
        <title>Isolation and identification of active actinomycetes.</title>
        <authorList>
            <person name="Sun X."/>
        </authorList>
    </citation>
    <scope>NUCLEOTIDE SEQUENCE</scope>
    <source>
        <strain evidence="2">NEAU-A11</strain>
    </source>
</reference>
<keyword evidence="3" id="KW-1185">Reference proteome</keyword>
<dbReference type="InterPro" id="IPR044992">
    <property type="entry name" value="ChyE-like"/>
</dbReference>
<dbReference type="Proteomes" id="UP000598146">
    <property type="component" value="Unassembled WGS sequence"/>
</dbReference>